<proteinExistence type="predicted"/>
<keyword evidence="1" id="KW-1185">Reference proteome</keyword>
<reference evidence="2" key="2">
    <citation type="submission" date="2025-08" db="UniProtKB">
        <authorList>
            <consortium name="RefSeq"/>
        </authorList>
    </citation>
    <scope>IDENTIFICATION</scope>
    <source>
        <tissue evidence="2">Leaf</tissue>
    </source>
</reference>
<protein>
    <submittedName>
        <fullName evidence="2">Uncharacterized protein LOC142181765</fullName>
    </submittedName>
</protein>
<gene>
    <name evidence="2" type="primary">LOC142181765</name>
</gene>
<sequence>MWRALRNKLPTDDRVILFSNPAVSRCVCYTRPTNETVDHIFSRGSFVSYVWRKYGGIAGIQTDNKPLNMLLMNWWMQKSHNEVQKLILDIIPIIIRWNIWKNRCSAKYEGKASSMARVLFSINSDVSMLLRTYFSYVSWPFNWNELYPIVEQSKYHTSVIQVIWQRPKAHFVKVKNDGSALSNPSRIEAGVIIRDHTSELIYAIATPFGEGTNNLTEVEAAIIGGQWCLDNGFHKVHLEADQLSLSNS</sequence>
<name>A0AC58UPG0_TOBAC</name>
<organism evidence="1 2">
    <name type="scientific">Nicotiana tabacum</name>
    <name type="common">Common tobacco</name>
    <dbReference type="NCBI Taxonomy" id="4097"/>
    <lineage>
        <taxon>Eukaryota</taxon>
        <taxon>Viridiplantae</taxon>
        <taxon>Streptophyta</taxon>
        <taxon>Embryophyta</taxon>
        <taxon>Tracheophyta</taxon>
        <taxon>Spermatophyta</taxon>
        <taxon>Magnoliopsida</taxon>
        <taxon>eudicotyledons</taxon>
        <taxon>Gunneridae</taxon>
        <taxon>Pentapetalae</taxon>
        <taxon>asterids</taxon>
        <taxon>lamiids</taxon>
        <taxon>Solanales</taxon>
        <taxon>Solanaceae</taxon>
        <taxon>Nicotianoideae</taxon>
        <taxon>Nicotianeae</taxon>
        <taxon>Nicotiana</taxon>
    </lineage>
</organism>
<evidence type="ECO:0000313" key="2">
    <source>
        <dbReference type="RefSeq" id="XP_075111381.1"/>
    </source>
</evidence>
<accession>A0AC58UPG0</accession>
<reference evidence="1" key="1">
    <citation type="journal article" date="2014" name="Nat. Commun.">
        <title>The tobacco genome sequence and its comparison with those of tomato and potato.</title>
        <authorList>
            <person name="Sierro N."/>
            <person name="Battey J.N."/>
            <person name="Ouadi S."/>
            <person name="Bakaher N."/>
            <person name="Bovet L."/>
            <person name="Willig A."/>
            <person name="Goepfert S."/>
            <person name="Peitsch M.C."/>
            <person name="Ivanov N.V."/>
        </authorList>
    </citation>
    <scope>NUCLEOTIDE SEQUENCE [LARGE SCALE GENOMIC DNA]</scope>
</reference>
<dbReference type="Proteomes" id="UP000790787">
    <property type="component" value="Chromosome 6"/>
</dbReference>
<dbReference type="RefSeq" id="XP_075111381.1">
    <property type="nucleotide sequence ID" value="XM_075255280.1"/>
</dbReference>
<evidence type="ECO:0000313" key="1">
    <source>
        <dbReference type="Proteomes" id="UP000790787"/>
    </source>
</evidence>